<dbReference type="EMBL" id="FO082060">
    <property type="protein sequence ID" value="CCE25454.1"/>
    <property type="molecule type" value="Genomic_DNA"/>
</dbReference>
<evidence type="ECO:0000313" key="2">
    <source>
        <dbReference type="Proteomes" id="UP000008315"/>
    </source>
</evidence>
<name>G4SYZ7_META2</name>
<sequence>MTRYVVLNPVRAGMVATPGDWLWSSYRAMIGEAPTPIRLATGGLLAQFSTRPLGAKKWGIDSAQGSGKI</sequence>
<protein>
    <recommendedName>
        <fullName evidence="3">Transposase</fullName>
    </recommendedName>
</protein>
<dbReference type="GO" id="GO:0006313">
    <property type="term" value="P:DNA transposition"/>
    <property type="evidence" value="ECO:0007669"/>
    <property type="project" value="InterPro"/>
</dbReference>
<accession>G4SYZ7</accession>
<dbReference type="HOGENOM" id="CLU_2771110_0_0_6"/>
<dbReference type="GO" id="GO:0004803">
    <property type="term" value="F:transposase activity"/>
    <property type="evidence" value="ECO:0007669"/>
    <property type="project" value="InterPro"/>
</dbReference>
<evidence type="ECO:0008006" key="3">
    <source>
        <dbReference type="Google" id="ProtNLM"/>
    </source>
</evidence>
<dbReference type="KEGG" id="mah:MEALZ_3798"/>
<dbReference type="Gene3D" id="3.30.70.1290">
    <property type="entry name" value="Transposase IS200-like"/>
    <property type="match status" value="1"/>
</dbReference>
<dbReference type="Proteomes" id="UP000008315">
    <property type="component" value="Chromosome"/>
</dbReference>
<gene>
    <name evidence="1" type="ordered locus">MEALZ_3798</name>
</gene>
<evidence type="ECO:0000313" key="1">
    <source>
        <dbReference type="EMBL" id="CCE25454.1"/>
    </source>
</evidence>
<dbReference type="GO" id="GO:0003677">
    <property type="term" value="F:DNA binding"/>
    <property type="evidence" value="ECO:0007669"/>
    <property type="project" value="InterPro"/>
</dbReference>
<dbReference type="InterPro" id="IPR036515">
    <property type="entry name" value="Transposase_17_sf"/>
</dbReference>
<dbReference type="AlphaFoldDB" id="G4SYZ7"/>
<dbReference type="RefSeq" id="WP_014150207.1">
    <property type="nucleotide sequence ID" value="NC_016112.1"/>
</dbReference>
<keyword evidence="2" id="KW-1185">Reference proteome</keyword>
<proteinExistence type="predicted"/>
<dbReference type="STRING" id="1091494.MEALZ_3798"/>
<reference evidence="2" key="1">
    <citation type="journal article" date="2012" name="J. Bacteriol.">
        <title>Genome sequence of the haloalkaliphilic methanotrophic bacterium Methylomicrobium alcaliphilum 20Z.</title>
        <authorList>
            <person name="Vuilleumier S."/>
            <person name="Khmelenina V.N."/>
            <person name="Bringel F."/>
            <person name="Reshetnikov A.S."/>
            <person name="Lajus A."/>
            <person name="Mangenot S."/>
            <person name="Rouy Z."/>
            <person name="Op den Camp H.J."/>
            <person name="Jetten M.S."/>
            <person name="Dispirito A.A."/>
            <person name="Dunfield P."/>
            <person name="Klotz M.G."/>
            <person name="Semrau J.D."/>
            <person name="Stein L.Y."/>
            <person name="Barbe V."/>
            <person name="Medigue C."/>
            <person name="Trotsenko Y.A."/>
            <person name="Kalyuzhnaya M.G."/>
        </authorList>
    </citation>
    <scope>NUCLEOTIDE SEQUENCE [LARGE SCALE GENOMIC DNA]</scope>
    <source>
        <strain evidence="2">DSM 19304 / NCIMB 14124 / VKM B-2133 / 20Z</strain>
    </source>
</reference>
<dbReference type="PATRIC" id="fig|271065.3.peg.3925"/>
<organism evidence="1 2">
    <name type="scientific">Methylotuvimicrobium alcaliphilum (strain DSM 19304 / NCIMB 14124 / VKM B-2133 / 20Z)</name>
    <name type="common">Methylomicrobium alcaliphilum</name>
    <dbReference type="NCBI Taxonomy" id="1091494"/>
    <lineage>
        <taxon>Bacteria</taxon>
        <taxon>Pseudomonadati</taxon>
        <taxon>Pseudomonadota</taxon>
        <taxon>Gammaproteobacteria</taxon>
        <taxon>Methylococcales</taxon>
        <taxon>Methylococcaceae</taxon>
        <taxon>Methylotuvimicrobium</taxon>
    </lineage>
</organism>